<evidence type="ECO:0000256" key="1">
    <source>
        <dbReference type="ARBA" id="ARBA00005254"/>
    </source>
</evidence>
<dbReference type="EMBL" id="CU459003">
    <property type="protein sequence ID" value="CAM75132.1"/>
    <property type="molecule type" value="Genomic_DNA"/>
</dbReference>
<name>A4TWX5_9PROT</name>
<dbReference type="GO" id="GO:0003824">
    <property type="term" value="F:catalytic activity"/>
    <property type="evidence" value="ECO:0007669"/>
    <property type="project" value="UniProtKB-ARBA"/>
</dbReference>
<dbReference type="NCBIfam" id="NF005498">
    <property type="entry name" value="PRK07112.1"/>
    <property type="match status" value="1"/>
</dbReference>
<dbReference type="InterPro" id="IPR029045">
    <property type="entry name" value="ClpP/crotonase-like_dom_sf"/>
</dbReference>
<dbReference type="InterPro" id="IPR051683">
    <property type="entry name" value="Enoyl-CoA_Hydratase/Isomerase"/>
</dbReference>
<dbReference type="CDD" id="cd06558">
    <property type="entry name" value="crotonase-like"/>
    <property type="match status" value="1"/>
</dbReference>
<dbReference type="PANTHER" id="PTHR42964:SF1">
    <property type="entry name" value="POLYKETIDE BIOSYNTHESIS ENOYL-COA HYDRATASE PKSH-RELATED"/>
    <property type="match status" value="1"/>
</dbReference>
<dbReference type="Gene3D" id="3.90.226.10">
    <property type="entry name" value="2-enoyl-CoA Hydratase, Chain A, domain 1"/>
    <property type="match status" value="1"/>
</dbReference>
<sequence>MTYTTLVVEQADGICTVSPTRPDLGHVINAQFLAELTEVVRGCEAADGPSVLVLTGGAQVFCGGGDFQAVAESDAVLDPAPLYDLWRRLAMGPFVSVAVTRGRVNAGGVGLAAACDMVLADHSASFALSELLFGLFPACVLPFLIRRVGEQRAHYLTLSTQPVNAAQALAWGLVDGVEDAVDGLLRKHLLRLRRLDKSAVGRYKLYRHDLSALIDAARPPALEANRAMFSDPATRTGIRRYVTEQKFPWEN</sequence>
<dbReference type="Pfam" id="PF00378">
    <property type="entry name" value="ECH_1"/>
    <property type="match status" value="1"/>
</dbReference>
<accession>A4TWX5</accession>
<organism evidence="2">
    <name type="scientific">Magnetospirillum gryphiswaldense</name>
    <dbReference type="NCBI Taxonomy" id="55518"/>
    <lineage>
        <taxon>Bacteria</taxon>
        <taxon>Pseudomonadati</taxon>
        <taxon>Pseudomonadota</taxon>
        <taxon>Alphaproteobacteria</taxon>
        <taxon>Rhodospirillales</taxon>
        <taxon>Rhodospirillaceae</taxon>
        <taxon>Magnetospirillum</taxon>
    </lineage>
</organism>
<gene>
    <name evidence="2" type="ORF">MGR_3697</name>
</gene>
<protein>
    <submittedName>
        <fullName evidence="2">Enoyl-CoA hydratase/carnithine racemase</fullName>
    </submittedName>
</protein>
<evidence type="ECO:0000313" key="2">
    <source>
        <dbReference type="EMBL" id="CAM75132.1"/>
    </source>
</evidence>
<dbReference type="RefSeq" id="WP_106002062.1">
    <property type="nucleotide sequence ID" value="NZ_CP027527.1"/>
</dbReference>
<proteinExistence type="inferred from homology"/>
<dbReference type="SUPFAM" id="SSF52096">
    <property type="entry name" value="ClpP/crotonase"/>
    <property type="match status" value="1"/>
</dbReference>
<dbReference type="AlphaFoldDB" id="A4TWX5"/>
<dbReference type="PANTHER" id="PTHR42964">
    <property type="entry name" value="ENOYL-COA HYDRATASE"/>
    <property type="match status" value="1"/>
</dbReference>
<dbReference type="InterPro" id="IPR001753">
    <property type="entry name" value="Enoyl-CoA_hydra/iso"/>
</dbReference>
<reference evidence="2" key="1">
    <citation type="journal article" date="2007" name="J. Bacteriol.">
        <title>Comparative genome analysis of four magnetotactic bacteria reveals a complex set of group-specific genes implicated in magnetosome biomineralization and function.</title>
        <authorList>
            <person name="Richter M."/>
            <person name="Kube M."/>
            <person name="Bazylinski D.A."/>
            <person name="Lombardot T."/>
            <person name="Gloeckner F.O."/>
            <person name="Reinhardt R."/>
            <person name="Schueler D."/>
        </authorList>
    </citation>
    <scope>NUCLEOTIDE SEQUENCE</scope>
    <source>
        <strain evidence="2">MSR-1</strain>
    </source>
</reference>
<comment type="similarity">
    <text evidence="1">Belongs to the enoyl-CoA hydratase/isomerase family.</text>
</comment>